<dbReference type="NCBIfam" id="TIGR04088">
    <property type="entry name" value="cognate_SipW"/>
    <property type="match status" value="1"/>
</dbReference>
<dbReference type="EMBL" id="JAUSVM010000001">
    <property type="protein sequence ID" value="MDQ0424867.1"/>
    <property type="molecule type" value="Genomic_DNA"/>
</dbReference>
<feature type="transmembrane region" description="Helical" evidence="1">
    <location>
        <begin position="23"/>
        <end position="44"/>
    </location>
</feature>
<dbReference type="RefSeq" id="WP_070320969.1">
    <property type="nucleotide sequence ID" value="NZ_JAUSVM010000001.1"/>
</dbReference>
<proteinExistence type="predicted"/>
<evidence type="ECO:0000256" key="1">
    <source>
        <dbReference type="SAM" id="Phobius"/>
    </source>
</evidence>
<keyword evidence="1" id="KW-1133">Transmembrane helix</keyword>
<keyword evidence="1" id="KW-0472">Membrane</keyword>
<dbReference type="Proteomes" id="UP001240250">
    <property type="component" value="Unassembled WGS sequence"/>
</dbReference>
<comment type="caution">
    <text evidence="2">The sequence shown here is derived from an EMBL/GenBank/DDBJ whole genome shotgun (WGS) entry which is preliminary data.</text>
</comment>
<organism evidence="2 3">
    <name type="scientific">Cellulomonas iranensis</name>
    <dbReference type="NCBI Taxonomy" id="76862"/>
    <lineage>
        <taxon>Bacteria</taxon>
        <taxon>Bacillati</taxon>
        <taxon>Actinomycetota</taxon>
        <taxon>Actinomycetes</taxon>
        <taxon>Micrococcales</taxon>
        <taxon>Cellulomonadaceae</taxon>
        <taxon>Cellulomonas</taxon>
    </lineage>
</organism>
<protein>
    <submittedName>
        <fullName evidence="2">Ribosomally synthesized peptide with SipW-like signal peptide</fullName>
    </submittedName>
</protein>
<keyword evidence="1" id="KW-0812">Transmembrane</keyword>
<reference evidence="2 3" key="1">
    <citation type="submission" date="2023-07" db="EMBL/GenBank/DDBJ databases">
        <title>Sequencing the genomes of 1000 actinobacteria strains.</title>
        <authorList>
            <person name="Klenk H.-P."/>
        </authorList>
    </citation>
    <scope>NUCLEOTIDE SEQUENCE [LARGE SCALE GENOMIC DNA]</scope>
    <source>
        <strain evidence="2 3">DSM 14785</strain>
    </source>
</reference>
<keyword evidence="3" id="KW-1185">Reference proteome</keyword>
<dbReference type="InterPro" id="IPR023833">
    <property type="entry name" value="Signal_pept_SipW-depend-type"/>
</dbReference>
<gene>
    <name evidence="2" type="ORF">JO380_001248</name>
</gene>
<name>A0ABU0GJY1_9CELL</name>
<evidence type="ECO:0000313" key="3">
    <source>
        <dbReference type="Proteomes" id="UP001240250"/>
    </source>
</evidence>
<accession>A0ABU0GJY1</accession>
<sequence length="239" mass="23948">MVKHGTTTKVVDEGRRTQRRRKAFALTAAGTVLGVGGVATLAAWTDVEWVFGGDGAGGPGVSTSTFEVQQNTTAAVDAAAWTDEEDNPGGEMVFSAAASAFTPGDTTYAPVALRTSPTSIAGDVDLQAAVTASGITATDPGGLLFDAIDVRVVTDDAAFTCDATAFSGAPGAPTLIADGDLGTTGGSATQTLAAAAGSVQYYCFELTLPDPLPLAPGTTADDYMGRSIAPAWAFAGESA</sequence>
<evidence type="ECO:0000313" key="2">
    <source>
        <dbReference type="EMBL" id="MDQ0424867.1"/>
    </source>
</evidence>